<dbReference type="Gramene" id="OPUNC06G00540.1">
    <property type="protein sequence ID" value="OPUNC06G00540.1"/>
    <property type="gene ID" value="OPUNC06G00540"/>
</dbReference>
<keyword evidence="2" id="KW-1185">Reference proteome</keyword>
<dbReference type="EnsemblPlants" id="OPUNC06G00540.1">
    <property type="protein sequence ID" value="OPUNC06G00540.1"/>
    <property type="gene ID" value="OPUNC06G00540"/>
</dbReference>
<dbReference type="HOGENOM" id="CLU_2324389_0_0_1"/>
<reference evidence="1" key="1">
    <citation type="submission" date="2015-04" db="UniProtKB">
        <authorList>
            <consortium name="EnsemblPlants"/>
        </authorList>
    </citation>
    <scope>IDENTIFICATION</scope>
</reference>
<name>A0A0E0L6W4_ORYPU</name>
<protein>
    <submittedName>
        <fullName evidence="1">Uncharacterized protein</fullName>
    </submittedName>
</protein>
<organism evidence="1">
    <name type="scientific">Oryza punctata</name>
    <name type="common">Red rice</name>
    <dbReference type="NCBI Taxonomy" id="4537"/>
    <lineage>
        <taxon>Eukaryota</taxon>
        <taxon>Viridiplantae</taxon>
        <taxon>Streptophyta</taxon>
        <taxon>Embryophyta</taxon>
        <taxon>Tracheophyta</taxon>
        <taxon>Spermatophyta</taxon>
        <taxon>Magnoliopsida</taxon>
        <taxon>Liliopsida</taxon>
        <taxon>Poales</taxon>
        <taxon>Poaceae</taxon>
        <taxon>BOP clade</taxon>
        <taxon>Oryzoideae</taxon>
        <taxon>Oryzeae</taxon>
        <taxon>Oryzinae</taxon>
        <taxon>Oryza</taxon>
    </lineage>
</organism>
<reference evidence="1" key="2">
    <citation type="submission" date="2018-05" db="EMBL/GenBank/DDBJ databases">
        <title>OpunRS2 (Oryza punctata Reference Sequence Version 2).</title>
        <authorList>
            <person name="Zhang J."/>
            <person name="Kudrna D."/>
            <person name="Lee S."/>
            <person name="Talag J."/>
            <person name="Welchert J."/>
            <person name="Wing R.A."/>
        </authorList>
    </citation>
    <scope>NUCLEOTIDE SEQUENCE [LARGE SCALE GENOMIC DNA]</scope>
</reference>
<evidence type="ECO:0000313" key="2">
    <source>
        <dbReference type="Proteomes" id="UP000026962"/>
    </source>
</evidence>
<dbReference type="Proteomes" id="UP000026962">
    <property type="component" value="Chromosome 6"/>
</dbReference>
<proteinExistence type="predicted"/>
<sequence>MAGKPLDSGGPTLELLDLALVGLRTSTVVAGKPLDSGGPALGPPYLPLVGLGSRWFSNKCEGEGCGPGSTISKARSMHAFIGGARWYNHRDGVVCDDAG</sequence>
<dbReference type="AlphaFoldDB" id="A0A0E0L6W4"/>
<evidence type="ECO:0000313" key="1">
    <source>
        <dbReference type="EnsemblPlants" id="OPUNC06G00540.1"/>
    </source>
</evidence>
<accession>A0A0E0L6W4</accession>